<dbReference type="Gene3D" id="1.10.10.60">
    <property type="entry name" value="Homeodomain-like"/>
    <property type="match status" value="1"/>
</dbReference>
<keyword evidence="3" id="KW-0804">Transcription</keyword>
<feature type="domain" description="HTH araC/xylS-type" evidence="4">
    <location>
        <begin position="261"/>
        <end position="358"/>
    </location>
</feature>
<dbReference type="PRINTS" id="PR00032">
    <property type="entry name" value="HTHARAC"/>
</dbReference>
<dbReference type="PANTHER" id="PTHR47894:SF1">
    <property type="entry name" value="HTH-TYPE TRANSCRIPTIONAL REGULATOR VQSM"/>
    <property type="match status" value="1"/>
</dbReference>
<protein>
    <submittedName>
        <fullName evidence="5">Transcriptional regulator</fullName>
    </submittedName>
</protein>
<reference evidence="5" key="2">
    <citation type="submission" date="2020-09" db="EMBL/GenBank/DDBJ databases">
        <authorList>
            <person name="Sun Q."/>
            <person name="Zhou Y."/>
        </authorList>
    </citation>
    <scope>NUCLEOTIDE SEQUENCE</scope>
    <source>
        <strain evidence="5">CGMCC 4.7201</strain>
    </source>
</reference>
<evidence type="ECO:0000313" key="5">
    <source>
        <dbReference type="EMBL" id="GGO90192.1"/>
    </source>
</evidence>
<dbReference type="SMART" id="SM00342">
    <property type="entry name" value="HTH_ARAC"/>
    <property type="match status" value="1"/>
</dbReference>
<proteinExistence type="predicted"/>
<dbReference type="InterPro" id="IPR009057">
    <property type="entry name" value="Homeodomain-like_sf"/>
</dbReference>
<dbReference type="SUPFAM" id="SSF46689">
    <property type="entry name" value="Homeodomain-like"/>
    <property type="match status" value="1"/>
</dbReference>
<dbReference type="RefSeq" id="WP_189132633.1">
    <property type="nucleotide sequence ID" value="NZ_BMMS01000014.1"/>
</dbReference>
<dbReference type="Pfam" id="PF12833">
    <property type="entry name" value="HTH_18"/>
    <property type="match status" value="1"/>
</dbReference>
<dbReference type="GO" id="GO:0005829">
    <property type="term" value="C:cytosol"/>
    <property type="evidence" value="ECO:0007669"/>
    <property type="project" value="TreeGrafter"/>
</dbReference>
<dbReference type="EMBL" id="BMMS01000014">
    <property type="protein sequence ID" value="GGO90192.1"/>
    <property type="molecule type" value="Genomic_DNA"/>
</dbReference>
<evidence type="ECO:0000256" key="1">
    <source>
        <dbReference type="ARBA" id="ARBA00023015"/>
    </source>
</evidence>
<dbReference type="InterPro" id="IPR032687">
    <property type="entry name" value="AraC-type_N"/>
</dbReference>
<sequence>MSALGNGGQAVGSSGHSAVVGGLLPPVRPFPRGIATVRAMVEVAGEHGVPLARCLANSGLSEAAVTDEGAHVRAGQELIVAHNLVRAMGDPPGLGLEVGRRIRLRTYSVWGFALLASPTLGDAAAVGLRYLELTFAVVGIHLQHGPGEVHLVLDDACVPRSIRRFLIEREIAVIRTILDSILGEPFTPLRVDLRFARPRSSTPYEALAGTPIVFGAPRNAFVADAALLDRPLPQADHHTMRVCERECRVLLARRAETGSAGRVADLLARWPEGIPAMGAAASALHMSTRTLHRRLSAEGTSYRRLVDEARHARAVDMLTTAGLGVEQIAARLGYADGAAFVRAFRRWTGATPGAYRVGLPGGG</sequence>
<name>A0A917ZTP5_9ACTN</name>
<keyword evidence="1" id="KW-0805">Transcription regulation</keyword>
<evidence type="ECO:0000256" key="2">
    <source>
        <dbReference type="ARBA" id="ARBA00023125"/>
    </source>
</evidence>
<dbReference type="InterPro" id="IPR018060">
    <property type="entry name" value="HTH_AraC"/>
</dbReference>
<dbReference type="GO" id="GO:0003700">
    <property type="term" value="F:DNA-binding transcription factor activity"/>
    <property type="evidence" value="ECO:0007669"/>
    <property type="project" value="InterPro"/>
</dbReference>
<comment type="caution">
    <text evidence="5">The sequence shown here is derived from an EMBL/GenBank/DDBJ whole genome shotgun (WGS) entry which is preliminary data.</text>
</comment>
<dbReference type="Proteomes" id="UP000641932">
    <property type="component" value="Unassembled WGS sequence"/>
</dbReference>
<dbReference type="PROSITE" id="PS01124">
    <property type="entry name" value="HTH_ARAC_FAMILY_2"/>
    <property type="match status" value="1"/>
</dbReference>
<organism evidence="5 6">
    <name type="scientific">Wenjunlia tyrosinilytica</name>
    <dbReference type="NCBI Taxonomy" id="1544741"/>
    <lineage>
        <taxon>Bacteria</taxon>
        <taxon>Bacillati</taxon>
        <taxon>Actinomycetota</taxon>
        <taxon>Actinomycetes</taxon>
        <taxon>Kitasatosporales</taxon>
        <taxon>Streptomycetaceae</taxon>
        <taxon>Wenjunlia</taxon>
    </lineage>
</organism>
<dbReference type="AlphaFoldDB" id="A0A917ZTP5"/>
<evidence type="ECO:0000259" key="4">
    <source>
        <dbReference type="PROSITE" id="PS01124"/>
    </source>
</evidence>
<dbReference type="GO" id="GO:0000976">
    <property type="term" value="F:transcription cis-regulatory region binding"/>
    <property type="evidence" value="ECO:0007669"/>
    <property type="project" value="TreeGrafter"/>
</dbReference>
<reference evidence="5" key="1">
    <citation type="journal article" date="2014" name="Int. J. Syst. Evol. Microbiol.">
        <title>Complete genome sequence of Corynebacterium casei LMG S-19264T (=DSM 44701T), isolated from a smear-ripened cheese.</title>
        <authorList>
            <consortium name="US DOE Joint Genome Institute (JGI-PGF)"/>
            <person name="Walter F."/>
            <person name="Albersmeier A."/>
            <person name="Kalinowski J."/>
            <person name="Ruckert C."/>
        </authorList>
    </citation>
    <scope>NUCLEOTIDE SEQUENCE</scope>
    <source>
        <strain evidence="5">CGMCC 4.7201</strain>
    </source>
</reference>
<dbReference type="PANTHER" id="PTHR47894">
    <property type="entry name" value="HTH-TYPE TRANSCRIPTIONAL REGULATOR GADX"/>
    <property type="match status" value="1"/>
</dbReference>
<keyword evidence="6" id="KW-1185">Reference proteome</keyword>
<accession>A0A917ZTP5</accession>
<evidence type="ECO:0000256" key="3">
    <source>
        <dbReference type="ARBA" id="ARBA00023163"/>
    </source>
</evidence>
<dbReference type="InterPro" id="IPR020449">
    <property type="entry name" value="Tscrpt_reg_AraC-type_HTH"/>
</dbReference>
<keyword evidence="2" id="KW-0238">DNA-binding</keyword>
<dbReference type="Pfam" id="PF12625">
    <property type="entry name" value="Arabinose_bd"/>
    <property type="match status" value="1"/>
</dbReference>
<gene>
    <name evidence="5" type="ORF">GCM10012280_35150</name>
</gene>
<evidence type="ECO:0000313" key="6">
    <source>
        <dbReference type="Proteomes" id="UP000641932"/>
    </source>
</evidence>